<name>A0A1X2GNF7_9FUNG</name>
<feature type="region of interest" description="Disordered" evidence="1">
    <location>
        <begin position="150"/>
        <end position="237"/>
    </location>
</feature>
<keyword evidence="3" id="KW-1185">Reference proteome</keyword>
<feature type="compositionally biased region" description="Basic residues" evidence="1">
    <location>
        <begin position="621"/>
        <end position="630"/>
    </location>
</feature>
<feature type="compositionally biased region" description="Polar residues" evidence="1">
    <location>
        <begin position="188"/>
        <end position="204"/>
    </location>
</feature>
<comment type="caution">
    <text evidence="2">The sequence shown here is derived from an EMBL/GenBank/DDBJ whole genome shotgun (WGS) entry which is preliminary data.</text>
</comment>
<feature type="compositionally biased region" description="Low complexity" evidence="1">
    <location>
        <begin position="50"/>
        <end position="64"/>
    </location>
</feature>
<sequence length="721" mass="79094">MTMINDNPLETLYAPTSSPSPTPPSESFAVLVNTSSPPYPISSTAATKRPSLSTSQAASLLSPTKPSPGTSTVSPHQPFAGARDALGRPSAANAGLKLLAVTSVTETVDASAPNRSPSDHVSTTLPHDINNLRPAANHEHQLPPFVQQILLPNPSSTTSAAPSHFHSPSHSTGSLHRKNKQPMKKETNQPGVHSNTFVSASAPHSQRPKLKPQTLATPTTTTVKKTKGHSLSSEPSATADWQAIVGHLRDQMLQLHSERERDRQVYQAKELEREQRDHHIMLELQQTRDHLLTVTRNWQQQWDQHNHQPMMTTAASRSRHRSKSADRTASQAPLNDRSPRRRRPLSMRLPTTKHPSPPDPSRQPHYHSAVEDETQSADQPYSDSPLSSNISISISSSSDTEAIAADPAMPSSSAQPTLSATLPKSQTHRHAPSTLSTSTLADNDDQFSSGSLSDTSHHPPSHQRLRGASSRRRRQSKRRSSRTRDQDMAIGYPHSFGLPPPPVSSLPLSYYYYLASQHLPTPLPLPFHPIDAFAMPLPLPGPPPGASSSAATHGLWPLPPPPPHMLSPPLAPPPASMPSRSMHEDKFTSPSMPPLPPLLPASLNSAHRRRSTNDDDERHSLYHHHHHYHPPRASDEDEEDDEAGSNENTNESYTSSLPSSRMRSSLSSYLPRHHLTSRSRSHPRPPPFDAHPFSSTSTSHLPHRRHLPIPAAFPPSMFSRE</sequence>
<evidence type="ECO:0000313" key="3">
    <source>
        <dbReference type="Proteomes" id="UP000242146"/>
    </source>
</evidence>
<feature type="compositionally biased region" description="Polar residues" evidence="1">
    <location>
        <begin position="433"/>
        <end position="454"/>
    </location>
</feature>
<dbReference type="OrthoDB" id="10682018at2759"/>
<feature type="compositionally biased region" description="Polar residues" evidence="1">
    <location>
        <begin position="107"/>
        <end position="125"/>
    </location>
</feature>
<feature type="compositionally biased region" description="Low complexity" evidence="1">
    <location>
        <begin position="154"/>
        <end position="171"/>
    </location>
</feature>
<feature type="compositionally biased region" description="Low complexity" evidence="1">
    <location>
        <begin position="382"/>
        <end position="398"/>
    </location>
</feature>
<feature type="compositionally biased region" description="Basic residues" evidence="1">
    <location>
        <begin position="459"/>
        <end position="481"/>
    </location>
</feature>
<feature type="region of interest" description="Disordered" evidence="1">
    <location>
        <begin position="303"/>
        <end position="498"/>
    </location>
</feature>
<accession>A0A1X2GNF7</accession>
<feature type="region of interest" description="Disordered" evidence="1">
    <location>
        <begin position="1"/>
        <end position="87"/>
    </location>
</feature>
<feature type="compositionally biased region" description="Low complexity" evidence="1">
    <location>
        <begin position="645"/>
        <end position="670"/>
    </location>
</feature>
<feature type="compositionally biased region" description="Polar residues" evidence="1">
    <location>
        <begin position="410"/>
        <end position="425"/>
    </location>
</feature>
<proteinExistence type="predicted"/>
<feature type="compositionally biased region" description="Acidic residues" evidence="1">
    <location>
        <begin position="635"/>
        <end position="644"/>
    </location>
</feature>
<protein>
    <submittedName>
        <fullName evidence="2">Uncharacterized protein</fullName>
    </submittedName>
</protein>
<feature type="compositionally biased region" description="Low complexity" evidence="1">
    <location>
        <begin position="211"/>
        <end position="223"/>
    </location>
</feature>
<feature type="compositionally biased region" description="Basic residues" evidence="1">
    <location>
        <begin position="671"/>
        <end position="683"/>
    </location>
</feature>
<evidence type="ECO:0000313" key="2">
    <source>
        <dbReference type="EMBL" id="ORX57592.1"/>
    </source>
</evidence>
<evidence type="ECO:0000256" key="1">
    <source>
        <dbReference type="SAM" id="MobiDB-lite"/>
    </source>
</evidence>
<feature type="compositionally biased region" description="Pro residues" evidence="1">
    <location>
        <begin position="557"/>
        <end position="576"/>
    </location>
</feature>
<feature type="compositionally biased region" description="Basic and acidic residues" evidence="1">
    <location>
        <begin position="611"/>
        <end position="620"/>
    </location>
</feature>
<feature type="compositionally biased region" description="Polar residues" evidence="1">
    <location>
        <begin position="32"/>
        <end position="46"/>
    </location>
</feature>
<organism evidence="2 3">
    <name type="scientific">Hesseltinella vesiculosa</name>
    <dbReference type="NCBI Taxonomy" id="101127"/>
    <lineage>
        <taxon>Eukaryota</taxon>
        <taxon>Fungi</taxon>
        <taxon>Fungi incertae sedis</taxon>
        <taxon>Mucoromycota</taxon>
        <taxon>Mucoromycotina</taxon>
        <taxon>Mucoromycetes</taxon>
        <taxon>Mucorales</taxon>
        <taxon>Cunninghamellaceae</taxon>
        <taxon>Hesseltinella</taxon>
    </lineage>
</organism>
<reference evidence="2 3" key="1">
    <citation type="submission" date="2016-07" db="EMBL/GenBank/DDBJ databases">
        <title>Pervasive Adenine N6-methylation of Active Genes in Fungi.</title>
        <authorList>
            <consortium name="DOE Joint Genome Institute"/>
            <person name="Mondo S.J."/>
            <person name="Dannebaum R.O."/>
            <person name="Kuo R.C."/>
            <person name="Labutti K."/>
            <person name="Haridas S."/>
            <person name="Kuo A."/>
            <person name="Salamov A."/>
            <person name="Ahrendt S.R."/>
            <person name="Lipzen A."/>
            <person name="Sullivan W."/>
            <person name="Andreopoulos W.B."/>
            <person name="Clum A."/>
            <person name="Lindquist E."/>
            <person name="Daum C."/>
            <person name="Ramamoorthy G.K."/>
            <person name="Gryganskyi A."/>
            <person name="Culley D."/>
            <person name="Magnuson J.K."/>
            <person name="James T.Y."/>
            <person name="O'Malley M.A."/>
            <person name="Stajich J.E."/>
            <person name="Spatafora J.W."/>
            <person name="Visel A."/>
            <person name="Grigoriev I.V."/>
        </authorList>
    </citation>
    <scope>NUCLEOTIDE SEQUENCE [LARGE SCALE GENOMIC DNA]</scope>
    <source>
        <strain evidence="2 3">NRRL 3301</strain>
    </source>
</reference>
<gene>
    <name evidence="2" type="ORF">DM01DRAFT_1406130</name>
</gene>
<dbReference type="EMBL" id="MCGT01000008">
    <property type="protein sequence ID" value="ORX57592.1"/>
    <property type="molecule type" value="Genomic_DNA"/>
</dbReference>
<dbReference type="AlphaFoldDB" id="A0A1X2GNF7"/>
<feature type="region of interest" description="Disordered" evidence="1">
    <location>
        <begin position="543"/>
        <end position="721"/>
    </location>
</feature>
<dbReference type="Proteomes" id="UP000242146">
    <property type="component" value="Unassembled WGS sequence"/>
</dbReference>
<feature type="region of interest" description="Disordered" evidence="1">
    <location>
        <begin position="107"/>
        <end position="131"/>
    </location>
</feature>